<reference evidence="2" key="2">
    <citation type="submission" date="2021-02" db="UniProtKB">
        <authorList>
            <consortium name="EnsemblMetazoa"/>
        </authorList>
    </citation>
    <scope>IDENTIFICATION</scope>
    <source>
        <strain evidence="2">JHB</strain>
    </source>
</reference>
<evidence type="ECO:0000313" key="1">
    <source>
        <dbReference type="EMBL" id="EDS38520.1"/>
    </source>
</evidence>
<evidence type="ECO:0000313" key="2">
    <source>
        <dbReference type="EnsemblMetazoa" id="CPIJ013091-PA"/>
    </source>
</evidence>
<accession>B0X171</accession>
<dbReference type="eggNOG" id="KOG1919">
    <property type="taxonomic scope" value="Eukaryota"/>
</dbReference>
<dbReference type="AlphaFoldDB" id="B0X171"/>
<reference evidence="1" key="1">
    <citation type="submission" date="2007-03" db="EMBL/GenBank/DDBJ databases">
        <title>Annotation of Culex pipiens quinquefasciatus.</title>
        <authorList>
            <consortium name="The Broad Institute Genome Sequencing Platform"/>
            <person name="Atkinson P.W."/>
            <person name="Hemingway J."/>
            <person name="Christensen B.M."/>
            <person name="Higgs S."/>
            <person name="Kodira C."/>
            <person name="Hannick L."/>
            <person name="Megy K."/>
            <person name="O'Leary S."/>
            <person name="Pearson M."/>
            <person name="Haas B.J."/>
            <person name="Mauceli E."/>
            <person name="Wortman J.R."/>
            <person name="Lee N.H."/>
            <person name="Guigo R."/>
            <person name="Stanke M."/>
            <person name="Alvarado L."/>
            <person name="Amedeo P."/>
            <person name="Antoine C.H."/>
            <person name="Arensburger P."/>
            <person name="Bidwell S.L."/>
            <person name="Crawford M."/>
            <person name="Camaro F."/>
            <person name="Devon K."/>
            <person name="Engels R."/>
            <person name="Hammond M."/>
            <person name="Howarth C."/>
            <person name="Koehrsen M."/>
            <person name="Lawson D."/>
            <person name="Montgomery P."/>
            <person name="Nene V."/>
            <person name="Nusbaum C."/>
            <person name="Puiu D."/>
            <person name="Romero-Severson J."/>
            <person name="Severson D.W."/>
            <person name="Shumway M."/>
            <person name="Sisk P."/>
            <person name="Stolte C."/>
            <person name="Zeng Q."/>
            <person name="Eisenstadt E."/>
            <person name="Fraser-Liggett C."/>
            <person name="Strausberg R."/>
            <person name="Galagan J."/>
            <person name="Birren B."/>
            <person name="Collins F.H."/>
        </authorList>
    </citation>
    <scope>NUCLEOTIDE SEQUENCE [LARGE SCALE GENOMIC DNA]</scope>
    <source>
        <strain evidence="1">JHB</strain>
    </source>
</reference>
<dbReference type="EMBL" id="DS232254">
    <property type="protein sequence ID" value="EDS38520.1"/>
    <property type="molecule type" value="Genomic_DNA"/>
</dbReference>
<dbReference type="EnsemblMetazoa" id="CPIJ013091-RA">
    <property type="protein sequence ID" value="CPIJ013091-PA"/>
    <property type="gene ID" value="CPIJ013091"/>
</dbReference>
<sequence>MIDEILERIVQFFSTGVVEKVIKALLVLCDRFVNFILSLCEGNNYKKKDETVDVLYSSGNFLVINKKHDLLINSNDTKKVLMS</sequence>
<gene>
    <name evidence="2" type="primary">6046154</name>
    <name evidence="1" type="ORF">CpipJ_CPIJ013091</name>
</gene>
<keyword evidence="3" id="KW-1185">Reference proteome</keyword>
<dbReference type="KEGG" id="cqu:CpipJ_CPIJ013091"/>
<dbReference type="Proteomes" id="UP000002320">
    <property type="component" value="Unassembled WGS sequence"/>
</dbReference>
<dbReference type="InParanoid" id="B0X171"/>
<evidence type="ECO:0000313" key="3">
    <source>
        <dbReference type="Proteomes" id="UP000002320"/>
    </source>
</evidence>
<organism>
    <name type="scientific">Culex quinquefasciatus</name>
    <name type="common">Southern house mosquito</name>
    <name type="synonym">Culex pungens</name>
    <dbReference type="NCBI Taxonomy" id="7176"/>
    <lineage>
        <taxon>Eukaryota</taxon>
        <taxon>Metazoa</taxon>
        <taxon>Ecdysozoa</taxon>
        <taxon>Arthropoda</taxon>
        <taxon>Hexapoda</taxon>
        <taxon>Insecta</taxon>
        <taxon>Pterygota</taxon>
        <taxon>Neoptera</taxon>
        <taxon>Endopterygota</taxon>
        <taxon>Diptera</taxon>
        <taxon>Nematocera</taxon>
        <taxon>Culicoidea</taxon>
        <taxon>Culicidae</taxon>
        <taxon>Culicinae</taxon>
        <taxon>Culicini</taxon>
        <taxon>Culex</taxon>
        <taxon>Culex</taxon>
    </lineage>
</organism>
<dbReference type="VEuPathDB" id="VectorBase:CPIJ013091"/>
<dbReference type="VEuPathDB" id="VectorBase:CQUJHB009671"/>
<dbReference type="OrthoDB" id="418349at2759"/>
<dbReference type="STRING" id="7176.B0X171"/>
<protein>
    <submittedName>
        <fullName evidence="1 2">Uncharacterized protein</fullName>
    </submittedName>
</protein>
<dbReference type="HOGENOM" id="CLU_2544828_0_0_1"/>
<proteinExistence type="predicted"/>
<name>B0X171_CULQU</name>